<proteinExistence type="predicted"/>
<reference evidence="1" key="1">
    <citation type="submission" date="2013-08" db="EMBL/GenBank/DDBJ databases">
        <authorList>
            <person name="Mendez C."/>
            <person name="Richter M."/>
            <person name="Ferrer M."/>
            <person name="Sanchez J."/>
        </authorList>
    </citation>
    <scope>NUCLEOTIDE SEQUENCE</scope>
</reference>
<reference evidence="1" key="2">
    <citation type="journal article" date="2014" name="ISME J.">
        <title>Microbial stratification in low pH oxic and suboxic macroscopic growths along an acid mine drainage.</title>
        <authorList>
            <person name="Mendez-Garcia C."/>
            <person name="Mesa V."/>
            <person name="Sprenger R.R."/>
            <person name="Richter M."/>
            <person name="Diez M.S."/>
            <person name="Solano J."/>
            <person name="Bargiela R."/>
            <person name="Golyshina O.V."/>
            <person name="Manteca A."/>
            <person name="Ramos J.L."/>
            <person name="Gallego J.R."/>
            <person name="Llorente I."/>
            <person name="Martins Dos Santos V.A."/>
            <person name="Jensen O.N."/>
            <person name="Pelaez A.I."/>
            <person name="Sanchez J."/>
            <person name="Ferrer M."/>
        </authorList>
    </citation>
    <scope>NUCLEOTIDE SEQUENCE</scope>
</reference>
<comment type="caution">
    <text evidence="1">The sequence shown here is derived from an EMBL/GenBank/DDBJ whole genome shotgun (WGS) entry which is preliminary data.</text>
</comment>
<name>T1BPV9_9ZZZZ</name>
<feature type="non-terminal residue" evidence="1">
    <location>
        <position position="1"/>
    </location>
</feature>
<organism evidence="1">
    <name type="scientific">mine drainage metagenome</name>
    <dbReference type="NCBI Taxonomy" id="410659"/>
    <lineage>
        <taxon>unclassified sequences</taxon>
        <taxon>metagenomes</taxon>
        <taxon>ecological metagenomes</taxon>
    </lineage>
</organism>
<sequence>AETLCGTPRDKIQKRMVPGGHVGLFMGGRTLKETWPEIAAWIIKQAG</sequence>
<dbReference type="EMBL" id="AUZY01006136">
    <property type="protein sequence ID" value="EQD55289.1"/>
    <property type="molecule type" value="Genomic_DNA"/>
</dbReference>
<dbReference type="AlphaFoldDB" id="T1BPV9"/>
<evidence type="ECO:0008006" key="2">
    <source>
        <dbReference type="Google" id="ProtNLM"/>
    </source>
</evidence>
<gene>
    <name evidence="1" type="ORF">B1B_09301</name>
</gene>
<accession>T1BPV9</accession>
<protein>
    <recommendedName>
        <fullName evidence="2">Alpha/beta hydrolase</fullName>
    </recommendedName>
</protein>
<evidence type="ECO:0000313" key="1">
    <source>
        <dbReference type="EMBL" id="EQD55289.1"/>
    </source>
</evidence>